<dbReference type="InterPro" id="IPR011701">
    <property type="entry name" value="MFS"/>
</dbReference>
<evidence type="ECO:0000256" key="3">
    <source>
        <dbReference type="ARBA" id="ARBA00022692"/>
    </source>
</evidence>
<feature type="transmembrane region" description="Helical" evidence="7">
    <location>
        <begin position="12"/>
        <end position="37"/>
    </location>
</feature>
<dbReference type="PROSITE" id="PS50850">
    <property type="entry name" value="MFS"/>
    <property type="match status" value="1"/>
</dbReference>
<dbReference type="Proteomes" id="UP000199558">
    <property type="component" value="Unassembled WGS sequence"/>
</dbReference>
<keyword evidence="5 7" id="KW-0472">Membrane</keyword>
<dbReference type="RefSeq" id="WP_091573613.1">
    <property type="nucleotide sequence ID" value="NZ_FLRH01000003.1"/>
</dbReference>
<organism evidence="9 10">
    <name type="scientific">Micromonospora sediminicola</name>
    <dbReference type="NCBI Taxonomy" id="946078"/>
    <lineage>
        <taxon>Bacteria</taxon>
        <taxon>Bacillati</taxon>
        <taxon>Actinomycetota</taxon>
        <taxon>Actinomycetes</taxon>
        <taxon>Micromonosporales</taxon>
        <taxon>Micromonosporaceae</taxon>
        <taxon>Micromonospora</taxon>
    </lineage>
</organism>
<evidence type="ECO:0000256" key="2">
    <source>
        <dbReference type="ARBA" id="ARBA00022475"/>
    </source>
</evidence>
<dbReference type="InterPro" id="IPR036259">
    <property type="entry name" value="MFS_trans_sf"/>
</dbReference>
<feature type="domain" description="Major facilitator superfamily (MFS) profile" evidence="8">
    <location>
        <begin position="10"/>
        <end position="425"/>
    </location>
</feature>
<dbReference type="InterPro" id="IPR020846">
    <property type="entry name" value="MFS_dom"/>
</dbReference>
<evidence type="ECO:0000256" key="6">
    <source>
        <dbReference type="SAM" id="MobiDB-lite"/>
    </source>
</evidence>
<keyword evidence="4 7" id="KW-1133">Transmembrane helix</keyword>
<dbReference type="PANTHER" id="PTHR23513:SF11">
    <property type="entry name" value="STAPHYLOFERRIN A TRANSPORTER"/>
    <property type="match status" value="1"/>
</dbReference>
<feature type="transmembrane region" description="Helical" evidence="7">
    <location>
        <begin position="399"/>
        <end position="420"/>
    </location>
</feature>
<comment type="subcellular location">
    <subcellularLocation>
        <location evidence="1">Cell membrane</location>
        <topology evidence="1">Multi-pass membrane protein</topology>
    </subcellularLocation>
</comment>
<gene>
    <name evidence="9" type="ORF">GA0070622_2714</name>
</gene>
<reference evidence="10" key="1">
    <citation type="submission" date="2016-06" db="EMBL/GenBank/DDBJ databases">
        <authorList>
            <person name="Varghese N."/>
            <person name="Submissions Spin"/>
        </authorList>
    </citation>
    <scope>NUCLEOTIDE SEQUENCE [LARGE SCALE GENOMIC DNA]</scope>
    <source>
        <strain evidence="10">DSM 45794</strain>
    </source>
</reference>
<evidence type="ECO:0000256" key="7">
    <source>
        <dbReference type="SAM" id="Phobius"/>
    </source>
</evidence>
<protein>
    <submittedName>
        <fullName evidence="9">Major Facilitator Superfamily protein</fullName>
    </submittedName>
</protein>
<feature type="transmembrane region" description="Helical" evidence="7">
    <location>
        <begin position="43"/>
        <end position="64"/>
    </location>
</feature>
<dbReference type="AlphaFoldDB" id="A0A1A9B9Q9"/>
<feature type="transmembrane region" description="Helical" evidence="7">
    <location>
        <begin position="76"/>
        <end position="97"/>
    </location>
</feature>
<feature type="transmembrane region" description="Helical" evidence="7">
    <location>
        <begin position="286"/>
        <end position="304"/>
    </location>
</feature>
<keyword evidence="2" id="KW-1003">Cell membrane</keyword>
<evidence type="ECO:0000313" key="9">
    <source>
        <dbReference type="EMBL" id="SBT65709.1"/>
    </source>
</evidence>
<sequence length="450" mass="46950">MTAATSGFRAFAILWCGQFVSLTGSALAGFGLGVYVYRITGSVTTLGFVYALAYLPLILASPVAGSLVDRWGPWRALLVSNVGSMLAVLTLAGLLATETFDVWHLYVFVAVNSTLRALQMPAFESSVPLLVPKQHLGRANGIRMLALAASEVLAPVSAGALLLSLGIKGIVLLDGLSFGLALLTLIAIRIPKAVRGGPAATAGTPTLLGDFREAWRQVRKRHGLLALLVFIGALNFCAGFVDLLITPLVLSFGSPGALGTVMSIGGLGMIAASVAMSAWGGPRRKVHGVLGFSLVLATAIVLGALRPNVILVGGAAFLFLASLAVVITSNQTLWQSKVEPYLMGRTMALQNMVASAPQLVAYAMAGLLADRVFEPLVGRDQVRHPVLAALVGDGPGRGIALLLMVMGLLTAVCVAVAWAYRPLRRLEDDLPDATPDRAEDAVPAGDAARL</sequence>
<dbReference type="CDD" id="cd06173">
    <property type="entry name" value="MFS_MefA_like"/>
    <property type="match status" value="1"/>
</dbReference>
<keyword evidence="3 7" id="KW-0812">Transmembrane</keyword>
<evidence type="ECO:0000256" key="1">
    <source>
        <dbReference type="ARBA" id="ARBA00004651"/>
    </source>
</evidence>
<evidence type="ECO:0000256" key="5">
    <source>
        <dbReference type="ARBA" id="ARBA00023136"/>
    </source>
</evidence>
<dbReference type="GO" id="GO:0022857">
    <property type="term" value="F:transmembrane transporter activity"/>
    <property type="evidence" value="ECO:0007669"/>
    <property type="project" value="InterPro"/>
</dbReference>
<feature type="compositionally biased region" description="Basic and acidic residues" evidence="6">
    <location>
        <begin position="429"/>
        <end position="440"/>
    </location>
</feature>
<dbReference type="OrthoDB" id="2472181at2"/>
<feature type="region of interest" description="Disordered" evidence="6">
    <location>
        <begin position="429"/>
        <end position="450"/>
    </location>
</feature>
<accession>A0A1A9B9Q9</accession>
<proteinExistence type="predicted"/>
<dbReference type="Gene3D" id="1.20.1250.20">
    <property type="entry name" value="MFS general substrate transporter like domains"/>
    <property type="match status" value="1"/>
</dbReference>
<dbReference type="EMBL" id="FLRH01000003">
    <property type="protein sequence ID" value="SBT65709.1"/>
    <property type="molecule type" value="Genomic_DNA"/>
</dbReference>
<dbReference type="GO" id="GO:0005886">
    <property type="term" value="C:plasma membrane"/>
    <property type="evidence" value="ECO:0007669"/>
    <property type="project" value="UniProtKB-SubCell"/>
</dbReference>
<evidence type="ECO:0000256" key="4">
    <source>
        <dbReference type="ARBA" id="ARBA00022989"/>
    </source>
</evidence>
<feature type="transmembrane region" description="Helical" evidence="7">
    <location>
        <begin position="257"/>
        <end position="279"/>
    </location>
</feature>
<feature type="transmembrane region" description="Helical" evidence="7">
    <location>
        <begin position="348"/>
        <end position="369"/>
    </location>
</feature>
<feature type="transmembrane region" description="Helical" evidence="7">
    <location>
        <begin position="310"/>
        <end position="327"/>
    </location>
</feature>
<dbReference type="PANTHER" id="PTHR23513">
    <property type="entry name" value="INTEGRAL MEMBRANE EFFLUX PROTEIN-RELATED"/>
    <property type="match status" value="1"/>
</dbReference>
<keyword evidence="10" id="KW-1185">Reference proteome</keyword>
<feature type="transmembrane region" description="Helical" evidence="7">
    <location>
        <begin position="169"/>
        <end position="188"/>
    </location>
</feature>
<dbReference type="STRING" id="946078.GA0070622_2714"/>
<evidence type="ECO:0000259" key="8">
    <source>
        <dbReference type="PROSITE" id="PS50850"/>
    </source>
</evidence>
<feature type="transmembrane region" description="Helical" evidence="7">
    <location>
        <begin position="224"/>
        <end position="245"/>
    </location>
</feature>
<evidence type="ECO:0000313" key="10">
    <source>
        <dbReference type="Proteomes" id="UP000199558"/>
    </source>
</evidence>
<dbReference type="SUPFAM" id="SSF103473">
    <property type="entry name" value="MFS general substrate transporter"/>
    <property type="match status" value="1"/>
</dbReference>
<dbReference type="Pfam" id="PF07690">
    <property type="entry name" value="MFS_1"/>
    <property type="match status" value="1"/>
</dbReference>
<name>A0A1A9B9Q9_9ACTN</name>